<evidence type="ECO:0000313" key="7">
    <source>
        <dbReference type="Proteomes" id="UP000199379"/>
    </source>
</evidence>
<dbReference type="Pfam" id="PF01124">
    <property type="entry name" value="MAPEG"/>
    <property type="match status" value="1"/>
</dbReference>
<comment type="subcellular location">
    <subcellularLocation>
        <location evidence="1">Membrane</location>
    </subcellularLocation>
</comment>
<dbReference type="InterPro" id="IPR001129">
    <property type="entry name" value="Membr-assoc_MAPEG"/>
</dbReference>
<keyword evidence="4 5" id="KW-0472">Membrane</keyword>
<feature type="transmembrane region" description="Helical" evidence="5">
    <location>
        <begin position="32"/>
        <end position="54"/>
    </location>
</feature>
<feature type="transmembrane region" description="Helical" evidence="5">
    <location>
        <begin position="138"/>
        <end position="160"/>
    </location>
</feature>
<evidence type="ECO:0000256" key="5">
    <source>
        <dbReference type="SAM" id="Phobius"/>
    </source>
</evidence>
<dbReference type="Proteomes" id="UP000199379">
    <property type="component" value="Unassembled WGS sequence"/>
</dbReference>
<accession>A0A1H6ZIQ2</accession>
<evidence type="ECO:0000256" key="4">
    <source>
        <dbReference type="ARBA" id="ARBA00023136"/>
    </source>
</evidence>
<dbReference type="Gene3D" id="1.20.120.550">
    <property type="entry name" value="Membrane associated eicosanoid/glutathione metabolism-like domain"/>
    <property type="match status" value="1"/>
</dbReference>
<sequence length="161" mass="17107">MSKRATVLAGMAGSALWAVALVWLPQRAELPFIPAPVALPLAFLAPGLVMVAMIGRLAQRRFFDDEIIDGARFAPGSGAEIDQRVLTNTVEQLVLAAVLWPFVANSLGGAVVIALGLGLALMRVLFWVGYHLSPPLRGLGFAGSFYPTILAALWSLVAWLG</sequence>
<keyword evidence="7" id="KW-1185">Reference proteome</keyword>
<keyword evidence="3 5" id="KW-1133">Transmembrane helix</keyword>
<protein>
    <submittedName>
        <fullName evidence="6">MAPEG family protein</fullName>
    </submittedName>
</protein>
<feature type="transmembrane region" description="Helical" evidence="5">
    <location>
        <begin position="93"/>
        <end position="126"/>
    </location>
</feature>
<organism evidence="6 7">
    <name type="scientific">Cribrihabitans marinus</name>
    <dbReference type="NCBI Taxonomy" id="1227549"/>
    <lineage>
        <taxon>Bacteria</taxon>
        <taxon>Pseudomonadati</taxon>
        <taxon>Pseudomonadota</taxon>
        <taxon>Alphaproteobacteria</taxon>
        <taxon>Rhodobacterales</taxon>
        <taxon>Paracoccaceae</taxon>
        <taxon>Cribrihabitans</taxon>
    </lineage>
</organism>
<dbReference type="AlphaFoldDB" id="A0A1H6ZIQ2"/>
<evidence type="ECO:0000313" key="6">
    <source>
        <dbReference type="EMBL" id="SEJ53423.1"/>
    </source>
</evidence>
<keyword evidence="2 5" id="KW-0812">Transmembrane</keyword>
<dbReference type="InterPro" id="IPR023352">
    <property type="entry name" value="MAPEG-like_dom_sf"/>
</dbReference>
<evidence type="ECO:0000256" key="1">
    <source>
        <dbReference type="ARBA" id="ARBA00004370"/>
    </source>
</evidence>
<evidence type="ECO:0000256" key="3">
    <source>
        <dbReference type="ARBA" id="ARBA00022989"/>
    </source>
</evidence>
<dbReference type="STRING" id="1227549.SAMN05444007_105159"/>
<dbReference type="GO" id="GO:0016020">
    <property type="term" value="C:membrane"/>
    <property type="evidence" value="ECO:0007669"/>
    <property type="project" value="UniProtKB-SubCell"/>
</dbReference>
<name>A0A1H6ZIQ2_9RHOB</name>
<gene>
    <name evidence="6" type="ORF">SAMN05444007_105159</name>
</gene>
<reference evidence="6 7" key="1">
    <citation type="submission" date="2016-10" db="EMBL/GenBank/DDBJ databases">
        <authorList>
            <person name="de Groot N.N."/>
        </authorList>
    </citation>
    <scope>NUCLEOTIDE SEQUENCE [LARGE SCALE GENOMIC DNA]</scope>
    <source>
        <strain evidence="6 7">DSM 29340</strain>
    </source>
</reference>
<dbReference type="SUPFAM" id="SSF161084">
    <property type="entry name" value="MAPEG domain-like"/>
    <property type="match status" value="1"/>
</dbReference>
<feature type="transmembrane region" description="Helical" evidence="5">
    <location>
        <begin position="7"/>
        <end position="26"/>
    </location>
</feature>
<dbReference type="RefSeq" id="WP_229724228.1">
    <property type="nucleotide sequence ID" value="NZ_BMGV01000005.1"/>
</dbReference>
<dbReference type="EMBL" id="FNYD01000005">
    <property type="protein sequence ID" value="SEJ53423.1"/>
    <property type="molecule type" value="Genomic_DNA"/>
</dbReference>
<evidence type="ECO:0000256" key="2">
    <source>
        <dbReference type="ARBA" id="ARBA00022692"/>
    </source>
</evidence>
<proteinExistence type="predicted"/>